<dbReference type="NCBIfam" id="TIGR02777">
    <property type="entry name" value="LigD_PE_dom"/>
    <property type="match status" value="1"/>
</dbReference>
<protein>
    <recommendedName>
        <fullName evidence="2">DNA ligase (ATP)</fullName>
        <ecNumber evidence="2">6.5.1.1</ecNumber>
    </recommendedName>
    <alternativeName>
        <fullName evidence="19">NHEJ DNA polymerase</fullName>
    </alternativeName>
</protein>
<comment type="catalytic activity">
    <reaction evidence="20">
        <text>ATP + (deoxyribonucleotide)n-3'-hydroxyl + 5'-phospho-(deoxyribonucleotide)m = (deoxyribonucleotide)n+m + AMP + diphosphate.</text>
        <dbReference type="EC" id="6.5.1.1"/>
    </reaction>
</comment>
<dbReference type="InterPro" id="IPR014143">
    <property type="entry name" value="NHEJ_ligase_prk"/>
</dbReference>
<evidence type="ECO:0000256" key="14">
    <source>
        <dbReference type="ARBA" id="ARBA00023125"/>
    </source>
</evidence>
<keyword evidence="9" id="KW-0227">DNA damage</keyword>
<dbReference type="Pfam" id="PF13298">
    <property type="entry name" value="LigD_N"/>
    <property type="match status" value="1"/>
</dbReference>
<dbReference type="Gene3D" id="2.40.50.140">
    <property type="entry name" value="Nucleic acid-binding proteins"/>
    <property type="match status" value="1"/>
</dbReference>
<dbReference type="Pfam" id="PF21686">
    <property type="entry name" value="LigD_Prim-Pol"/>
    <property type="match status" value="1"/>
</dbReference>
<dbReference type="InterPro" id="IPR012340">
    <property type="entry name" value="NA-bd_OB-fold"/>
</dbReference>
<evidence type="ECO:0000256" key="6">
    <source>
        <dbReference type="ARBA" id="ARBA00022722"/>
    </source>
</evidence>
<evidence type="ECO:0000256" key="17">
    <source>
        <dbReference type="ARBA" id="ARBA00023211"/>
    </source>
</evidence>
<dbReference type="SUPFAM" id="SSF50249">
    <property type="entry name" value="Nucleic acid-binding proteins"/>
    <property type="match status" value="1"/>
</dbReference>
<evidence type="ECO:0000256" key="20">
    <source>
        <dbReference type="ARBA" id="ARBA00034003"/>
    </source>
</evidence>
<evidence type="ECO:0000256" key="1">
    <source>
        <dbReference type="ARBA" id="ARBA00001936"/>
    </source>
</evidence>
<keyword evidence="24" id="KW-1185">Reference proteome</keyword>
<dbReference type="InterPro" id="IPR012310">
    <property type="entry name" value="DNA_ligase_ATP-dep_cent"/>
</dbReference>
<keyword evidence="18" id="KW-0511">Multifunctional enzyme</keyword>
<evidence type="ECO:0000256" key="16">
    <source>
        <dbReference type="ARBA" id="ARBA00023204"/>
    </source>
</evidence>
<keyword evidence="16" id="KW-0234">DNA repair</keyword>
<dbReference type="Gene3D" id="3.90.920.10">
    <property type="entry name" value="DNA primase, PRIM domain"/>
    <property type="match status" value="1"/>
</dbReference>
<dbReference type="EC" id="6.5.1.1" evidence="2"/>
<dbReference type="GO" id="GO:0003910">
    <property type="term" value="F:DNA ligase (ATP) activity"/>
    <property type="evidence" value="ECO:0007669"/>
    <property type="project" value="UniProtKB-EC"/>
</dbReference>
<keyword evidence="7" id="KW-0479">Metal-binding</keyword>
<dbReference type="CDD" id="cd04862">
    <property type="entry name" value="PaeLigD_Pol_like"/>
    <property type="match status" value="1"/>
</dbReference>
<evidence type="ECO:0000256" key="13">
    <source>
        <dbReference type="ARBA" id="ARBA00022932"/>
    </source>
</evidence>
<keyword evidence="13" id="KW-0239">DNA-directed DNA polymerase</keyword>
<dbReference type="InterPro" id="IPR052171">
    <property type="entry name" value="NHEJ_LigD"/>
</dbReference>
<dbReference type="Proteomes" id="UP001597474">
    <property type="component" value="Unassembled WGS sequence"/>
</dbReference>
<dbReference type="Gene3D" id="3.30.1490.70">
    <property type="match status" value="1"/>
</dbReference>
<name>A0ABW5U4V0_9RHOB</name>
<keyword evidence="10" id="KW-0378">Hydrolase</keyword>
<dbReference type="NCBIfam" id="TIGR02778">
    <property type="entry name" value="ligD_pol"/>
    <property type="match status" value="1"/>
</dbReference>
<keyword evidence="12" id="KW-0067">ATP-binding</keyword>
<evidence type="ECO:0000313" key="24">
    <source>
        <dbReference type="Proteomes" id="UP001597474"/>
    </source>
</evidence>
<evidence type="ECO:0000256" key="12">
    <source>
        <dbReference type="ARBA" id="ARBA00022840"/>
    </source>
</evidence>
<evidence type="ECO:0000256" key="19">
    <source>
        <dbReference type="ARBA" id="ARBA00029943"/>
    </source>
</evidence>
<sequence length="824" mass="91586">MTRAPDRLAVYNEKRDFERTAEPAGKLGPARGGRRFIVQKHAASRLHYDFRLEWEGVLLSWAVTKGPSPDPGEKRLAVRTEDHPLSYGDFEGTIPKGQYGGGTVMLWDDGTWAPQEDFADGLEAGKIKITLQGERMRGGWALVRMRPRRREKRENWLLIKERDDYAEETPDALTAPEAFSVKTGRRMGEIADGVEPSKKTAARAETDAPKRSRKRPAFRKPQLATLVAEAPDGEEWLHETKFDGYRCLAALGKGGTRLFTRSGKDWSEKFAPLAEAFAPLPCDAALIDGEVMAAKIEGSAFSSLQKALKQGGGLVFFAFDLLSIDGEDLTGTPQLERRERLARLLSGLPQDGPLRLTEHVIGHGPQIFAAACDSGAEGIISKRVDAPYRGARSRSWLKVKCTRRQEFVVVGYSPSDKKGRPFASLLIASHEGDRLRYKGRVGTGFSGEVMDDLARRWHARKTAPLDDVPGDVTRDARWVRPELVAEVEFTEFTADGYVRHGAFLGLREDKAAEDVKLEAPREVEMDTEIGGIRISSAERKVFPEAGCTKGDVARHYERVGARMMALMSHRPLSLFRCPSGIEGQCFFQKHDSGGMPDELSRVSIAESDGEDAEYLYATRLESLIAAAQMGSIEFHIWGAKVDRLERPDRLVFDLDPDEGLGFSQLREAAFEVRDRLGDLGLTSGAIVTGGKGVHVWLPLRRTRGWDSVKLFAKTFAHVMEAREPDRYVATMSKSKRKGRIFIDYLRNERGATAIAPYSLRARPGAPVAVPVHWDELRKLDAANVFRMSDMAARLKKDCPALALQEDLQVLSNGVIEKLQGWAES</sequence>
<keyword evidence="15" id="KW-0233">DNA recombination</keyword>
<dbReference type="RefSeq" id="WP_386375168.1">
    <property type="nucleotide sequence ID" value="NZ_JBHUMP010000012.1"/>
</dbReference>
<dbReference type="PANTHER" id="PTHR42705:SF2">
    <property type="entry name" value="BIFUNCTIONAL NON-HOMOLOGOUS END JOINING PROTEIN LIGD"/>
    <property type="match status" value="1"/>
</dbReference>
<evidence type="ECO:0000256" key="2">
    <source>
        <dbReference type="ARBA" id="ARBA00012727"/>
    </source>
</evidence>
<comment type="caution">
    <text evidence="23">The sequence shown here is derived from an EMBL/GenBank/DDBJ whole genome shotgun (WGS) entry which is preliminary data.</text>
</comment>
<keyword evidence="5" id="KW-0548">Nucleotidyltransferase</keyword>
<keyword evidence="14" id="KW-0238">DNA-binding</keyword>
<keyword evidence="6" id="KW-0540">Nuclease</keyword>
<keyword evidence="3 23" id="KW-0436">Ligase</keyword>
<dbReference type="InterPro" id="IPR014145">
    <property type="entry name" value="LigD_pol_dom"/>
</dbReference>
<feature type="compositionally biased region" description="Basic and acidic residues" evidence="21">
    <location>
        <begin position="195"/>
        <end position="210"/>
    </location>
</feature>
<evidence type="ECO:0000256" key="21">
    <source>
        <dbReference type="SAM" id="MobiDB-lite"/>
    </source>
</evidence>
<gene>
    <name evidence="23" type="primary">ligD</name>
    <name evidence="23" type="ORF">ACFSUD_13665</name>
</gene>
<dbReference type="PANTHER" id="PTHR42705">
    <property type="entry name" value="BIFUNCTIONAL NON-HOMOLOGOUS END JOINING PROTEIN LIGD"/>
    <property type="match status" value="1"/>
</dbReference>
<proteinExistence type="predicted"/>
<feature type="domain" description="ATP-dependent DNA ligase family profile" evidence="22">
    <location>
        <begin position="316"/>
        <end position="431"/>
    </location>
</feature>
<evidence type="ECO:0000256" key="3">
    <source>
        <dbReference type="ARBA" id="ARBA00022598"/>
    </source>
</evidence>
<evidence type="ECO:0000256" key="5">
    <source>
        <dbReference type="ARBA" id="ARBA00022695"/>
    </source>
</evidence>
<dbReference type="SUPFAM" id="SSF56091">
    <property type="entry name" value="DNA ligase/mRNA capping enzyme, catalytic domain"/>
    <property type="match status" value="1"/>
</dbReference>
<evidence type="ECO:0000256" key="4">
    <source>
        <dbReference type="ARBA" id="ARBA00022679"/>
    </source>
</evidence>
<keyword evidence="8" id="KW-0547">Nucleotide-binding</keyword>
<evidence type="ECO:0000256" key="9">
    <source>
        <dbReference type="ARBA" id="ARBA00022763"/>
    </source>
</evidence>
<dbReference type="Pfam" id="PF01068">
    <property type="entry name" value="DNA_ligase_A_M"/>
    <property type="match status" value="1"/>
</dbReference>
<evidence type="ECO:0000313" key="23">
    <source>
        <dbReference type="EMBL" id="MFD2740630.1"/>
    </source>
</evidence>
<dbReference type="NCBIfam" id="NF004628">
    <property type="entry name" value="PRK05972.1"/>
    <property type="match status" value="1"/>
</dbReference>
<evidence type="ECO:0000256" key="11">
    <source>
        <dbReference type="ARBA" id="ARBA00022839"/>
    </source>
</evidence>
<accession>A0ABW5U4V0</accession>
<evidence type="ECO:0000256" key="15">
    <source>
        <dbReference type="ARBA" id="ARBA00023172"/>
    </source>
</evidence>
<dbReference type="Gene3D" id="3.30.470.30">
    <property type="entry name" value="DNA ligase/mRNA capping enzyme"/>
    <property type="match status" value="1"/>
</dbReference>
<keyword evidence="4" id="KW-0808">Transferase</keyword>
<dbReference type="CDD" id="cd07971">
    <property type="entry name" value="OBF_DNA_ligase_LigD"/>
    <property type="match status" value="1"/>
</dbReference>
<evidence type="ECO:0000256" key="8">
    <source>
        <dbReference type="ARBA" id="ARBA00022741"/>
    </source>
</evidence>
<keyword evidence="11" id="KW-0269">Exonuclease</keyword>
<dbReference type="EMBL" id="JBHUMP010000012">
    <property type="protein sequence ID" value="MFD2740630.1"/>
    <property type="molecule type" value="Genomic_DNA"/>
</dbReference>
<evidence type="ECO:0000256" key="7">
    <source>
        <dbReference type="ARBA" id="ARBA00022723"/>
    </source>
</evidence>
<dbReference type="InterPro" id="IPR012309">
    <property type="entry name" value="DNA_ligase_ATP-dep_C"/>
</dbReference>
<dbReference type="PROSITE" id="PS50160">
    <property type="entry name" value="DNA_LIGASE_A3"/>
    <property type="match status" value="1"/>
</dbReference>
<dbReference type="InterPro" id="IPR033651">
    <property type="entry name" value="PaeLigD_Pol-like"/>
</dbReference>
<dbReference type="NCBIfam" id="TIGR02779">
    <property type="entry name" value="NHEJ_ligase_lig"/>
    <property type="match status" value="1"/>
</dbReference>
<keyword evidence="17" id="KW-0464">Manganese</keyword>
<organism evidence="23 24">
    <name type="scientific">Sulfitobacter aestuarii</name>
    <dbReference type="NCBI Taxonomy" id="2161676"/>
    <lineage>
        <taxon>Bacteria</taxon>
        <taxon>Pseudomonadati</taxon>
        <taxon>Pseudomonadota</taxon>
        <taxon>Alphaproteobacteria</taxon>
        <taxon>Rhodobacterales</taxon>
        <taxon>Roseobacteraceae</taxon>
        <taxon>Sulfitobacter</taxon>
    </lineage>
</organism>
<dbReference type="Pfam" id="PF04679">
    <property type="entry name" value="DNA_ligase_A_C"/>
    <property type="match status" value="1"/>
</dbReference>
<dbReference type="NCBIfam" id="TIGR02776">
    <property type="entry name" value="NHEJ_ligase_prk"/>
    <property type="match status" value="1"/>
</dbReference>
<evidence type="ECO:0000256" key="10">
    <source>
        <dbReference type="ARBA" id="ARBA00022801"/>
    </source>
</evidence>
<reference evidence="24" key="1">
    <citation type="journal article" date="2019" name="Int. J. Syst. Evol. Microbiol.">
        <title>The Global Catalogue of Microorganisms (GCM) 10K type strain sequencing project: providing services to taxonomists for standard genome sequencing and annotation.</title>
        <authorList>
            <consortium name="The Broad Institute Genomics Platform"/>
            <consortium name="The Broad Institute Genome Sequencing Center for Infectious Disease"/>
            <person name="Wu L."/>
            <person name="Ma J."/>
        </authorList>
    </citation>
    <scope>NUCLEOTIDE SEQUENCE [LARGE SCALE GENOMIC DNA]</scope>
    <source>
        <strain evidence="24">TISTR 2562</strain>
    </source>
</reference>
<dbReference type="InterPro" id="IPR014146">
    <property type="entry name" value="LigD_ligase_dom"/>
</dbReference>
<dbReference type="CDD" id="cd07906">
    <property type="entry name" value="Adenylation_DNA_ligase_LigD_LigC"/>
    <property type="match status" value="1"/>
</dbReference>
<comment type="cofactor">
    <cofactor evidence="1">
        <name>Mn(2+)</name>
        <dbReference type="ChEBI" id="CHEBI:29035"/>
    </cofactor>
</comment>
<dbReference type="InterPro" id="IPR014144">
    <property type="entry name" value="LigD_PE_domain"/>
</dbReference>
<evidence type="ECO:0000259" key="22">
    <source>
        <dbReference type="PROSITE" id="PS50160"/>
    </source>
</evidence>
<evidence type="ECO:0000256" key="18">
    <source>
        <dbReference type="ARBA" id="ARBA00023268"/>
    </source>
</evidence>
<feature type="region of interest" description="Disordered" evidence="21">
    <location>
        <begin position="193"/>
        <end position="218"/>
    </location>
</feature>